<dbReference type="SUPFAM" id="SSF56487">
    <property type="entry name" value="SRCR-like"/>
    <property type="match status" value="3"/>
</dbReference>
<dbReference type="GO" id="GO:0016020">
    <property type="term" value="C:membrane"/>
    <property type="evidence" value="ECO:0007669"/>
    <property type="project" value="UniProtKB-SubCell"/>
</dbReference>
<evidence type="ECO:0000256" key="6">
    <source>
        <dbReference type="ARBA" id="ARBA00023136"/>
    </source>
</evidence>
<accession>A0A9D4EAN7</accession>
<evidence type="ECO:0000256" key="3">
    <source>
        <dbReference type="ARBA" id="ARBA00022729"/>
    </source>
</evidence>
<organism evidence="12 13">
    <name type="scientific">Dreissena polymorpha</name>
    <name type="common">Zebra mussel</name>
    <name type="synonym">Mytilus polymorpha</name>
    <dbReference type="NCBI Taxonomy" id="45954"/>
    <lineage>
        <taxon>Eukaryota</taxon>
        <taxon>Metazoa</taxon>
        <taxon>Spiralia</taxon>
        <taxon>Lophotrochozoa</taxon>
        <taxon>Mollusca</taxon>
        <taxon>Bivalvia</taxon>
        <taxon>Autobranchia</taxon>
        <taxon>Heteroconchia</taxon>
        <taxon>Euheterodonta</taxon>
        <taxon>Imparidentia</taxon>
        <taxon>Neoheterodontei</taxon>
        <taxon>Myida</taxon>
        <taxon>Dreissenoidea</taxon>
        <taxon>Dreissenidae</taxon>
        <taxon>Dreissena</taxon>
    </lineage>
</organism>
<proteinExistence type="predicted"/>
<feature type="disulfide bond" evidence="9">
    <location>
        <begin position="374"/>
        <end position="384"/>
    </location>
</feature>
<evidence type="ECO:0000256" key="10">
    <source>
        <dbReference type="SAM" id="SignalP"/>
    </source>
</evidence>
<keyword evidence="2" id="KW-0812">Transmembrane</keyword>
<feature type="disulfide bond" evidence="9">
    <location>
        <begin position="269"/>
        <end position="279"/>
    </location>
</feature>
<protein>
    <recommendedName>
        <fullName evidence="11">SRCR domain-containing protein</fullName>
    </recommendedName>
</protein>
<dbReference type="InterPro" id="IPR001190">
    <property type="entry name" value="SRCR"/>
</dbReference>
<evidence type="ECO:0000313" key="13">
    <source>
        <dbReference type="Proteomes" id="UP000828390"/>
    </source>
</evidence>
<reference evidence="12" key="1">
    <citation type="journal article" date="2019" name="bioRxiv">
        <title>The Genome of the Zebra Mussel, Dreissena polymorpha: A Resource for Invasive Species Research.</title>
        <authorList>
            <person name="McCartney M.A."/>
            <person name="Auch B."/>
            <person name="Kono T."/>
            <person name="Mallez S."/>
            <person name="Zhang Y."/>
            <person name="Obille A."/>
            <person name="Becker A."/>
            <person name="Abrahante J.E."/>
            <person name="Garbe J."/>
            <person name="Badalamenti J.P."/>
            <person name="Herman A."/>
            <person name="Mangelson H."/>
            <person name="Liachko I."/>
            <person name="Sullivan S."/>
            <person name="Sone E.D."/>
            <person name="Koren S."/>
            <person name="Silverstein K.A.T."/>
            <person name="Beckman K.B."/>
            <person name="Gohl D.M."/>
        </authorList>
    </citation>
    <scope>NUCLEOTIDE SEQUENCE</scope>
    <source>
        <strain evidence="12">Duluth1</strain>
        <tissue evidence="12">Whole animal</tissue>
    </source>
</reference>
<evidence type="ECO:0000256" key="9">
    <source>
        <dbReference type="PROSITE-ProRule" id="PRU00196"/>
    </source>
</evidence>
<dbReference type="FunFam" id="3.10.250.10:FF:000001">
    <property type="entry name" value="Lysyl oxidase 4 isoform X1"/>
    <property type="match status" value="1"/>
</dbReference>
<dbReference type="Proteomes" id="UP000828390">
    <property type="component" value="Unassembled WGS sequence"/>
</dbReference>
<dbReference type="PANTHER" id="PTHR48071:SF18">
    <property type="entry name" value="DELETED IN MALIGNANT BRAIN TUMORS 1 PROTEIN-RELATED"/>
    <property type="match status" value="1"/>
</dbReference>
<evidence type="ECO:0000256" key="7">
    <source>
        <dbReference type="ARBA" id="ARBA00023157"/>
    </source>
</evidence>
<comment type="caution">
    <text evidence="9">Lacks conserved residue(s) required for the propagation of feature annotation.</text>
</comment>
<dbReference type="Pfam" id="PF00530">
    <property type="entry name" value="SRCR"/>
    <property type="match status" value="3"/>
</dbReference>
<keyword evidence="5" id="KW-1133">Transmembrane helix</keyword>
<dbReference type="SMART" id="SM00202">
    <property type="entry name" value="SR"/>
    <property type="match status" value="3"/>
</dbReference>
<feature type="signal peptide" evidence="10">
    <location>
        <begin position="1"/>
        <end position="20"/>
    </location>
</feature>
<evidence type="ECO:0000259" key="11">
    <source>
        <dbReference type="PROSITE" id="PS50287"/>
    </source>
</evidence>
<feature type="domain" description="SRCR" evidence="11">
    <location>
        <begin position="306"/>
        <end position="405"/>
    </location>
</feature>
<dbReference type="PRINTS" id="PR00258">
    <property type="entry name" value="SPERACTRCPTR"/>
</dbReference>
<gene>
    <name evidence="12" type="ORF">DPMN_177686</name>
</gene>
<keyword evidence="3 10" id="KW-0732">Signal</keyword>
<comment type="subcellular location">
    <subcellularLocation>
        <location evidence="1">Membrane</location>
        <topology evidence="1">Single-pass membrane protein</topology>
    </subcellularLocation>
</comment>
<evidence type="ECO:0000256" key="1">
    <source>
        <dbReference type="ARBA" id="ARBA00004167"/>
    </source>
</evidence>
<sequence length="504" mass="56167">MDKGLVILSYVFFTTGVVTASYQGYNFTDKDIRLIGGYSALEGRVEIRIHGVWGTMCSYGFDMNDANVLCRMLHMDLRSLDYYIDGRYGVGRGPIFYLHCSGSEQSINNCPRSQYNSSGCTHSNDIGLMCVGCQNATLETSHGLLEHVNITNFGDVYSGSCIHGLSSQEFMFTCTPLGGWIELINQCTNTVVRNIRLTGDYYMEGFVEVSVGDTWLPLCGYTTINRNIYYIDVSKANIVCSMIGKRYKASSYLTLEKLLVKPGVTITSCIGNETSISFCKHLKGHACHYQAWIACQDNSKYNIKTIELENGPSPYEGRIAINVDNATGTVCFDGFDYEDAKVVCKMLGFSASWYYVDAYEVAEERYAMIKNLACSGNENHLNNCSYSVPSFFNKCHSKSTRILCVECGRLNVSNGYVQSYDYKTNTATVRCHTDIPRTVQYICNRTGSWTSTSSCRPIQIQGPYDSFGINSTLLGGTVELKINNVWGTICDTGLGRAERQVYVE</sequence>
<evidence type="ECO:0000313" key="12">
    <source>
        <dbReference type="EMBL" id="KAH3776266.1"/>
    </source>
</evidence>
<keyword evidence="13" id="KW-1185">Reference proteome</keyword>
<reference evidence="12" key="2">
    <citation type="submission" date="2020-11" db="EMBL/GenBank/DDBJ databases">
        <authorList>
            <person name="McCartney M.A."/>
            <person name="Auch B."/>
            <person name="Kono T."/>
            <person name="Mallez S."/>
            <person name="Becker A."/>
            <person name="Gohl D.M."/>
            <person name="Silverstein K.A.T."/>
            <person name="Koren S."/>
            <person name="Bechman K.B."/>
            <person name="Herman A."/>
            <person name="Abrahante J.E."/>
            <person name="Garbe J."/>
        </authorList>
    </citation>
    <scope>NUCLEOTIDE SEQUENCE</scope>
    <source>
        <strain evidence="12">Duluth1</strain>
        <tissue evidence="12">Whole animal</tissue>
    </source>
</reference>
<feature type="disulfide bond" evidence="9">
    <location>
        <begin position="331"/>
        <end position="395"/>
    </location>
</feature>
<feature type="chain" id="PRO_5039000231" description="SRCR domain-containing protein" evidence="10">
    <location>
        <begin position="21"/>
        <end position="504"/>
    </location>
</feature>
<dbReference type="FunFam" id="3.10.250.10:FF:000016">
    <property type="entry name" value="Scavenger receptor cysteine-rich protein type 12"/>
    <property type="match status" value="1"/>
</dbReference>
<feature type="domain" description="SRCR" evidence="11">
    <location>
        <begin position="32"/>
        <end position="131"/>
    </location>
</feature>
<dbReference type="EMBL" id="JAIWYP010000009">
    <property type="protein sequence ID" value="KAH3776266.1"/>
    <property type="molecule type" value="Genomic_DNA"/>
</dbReference>
<evidence type="ECO:0000256" key="2">
    <source>
        <dbReference type="ARBA" id="ARBA00022692"/>
    </source>
</evidence>
<name>A0A9D4EAN7_DREPO</name>
<dbReference type="PROSITE" id="PS50287">
    <property type="entry name" value="SRCR_2"/>
    <property type="match status" value="3"/>
</dbReference>
<keyword evidence="4" id="KW-0677">Repeat</keyword>
<dbReference type="Gene3D" id="3.10.250.10">
    <property type="entry name" value="SRCR-like domain"/>
    <property type="match status" value="3"/>
</dbReference>
<keyword evidence="7 9" id="KW-1015">Disulfide bond</keyword>
<evidence type="ECO:0000256" key="5">
    <source>
        <dbReference type="ARBA" id="ARBA00022989"/>
    </source>
</evidence>
<feature type="disulfide bond" evidence="9">
    <location>
        <begin position="100"/>
        <end position="110"/>
    </location>
</feature>
<keyword evidence="6" id="KW-0472">Membrane</keyword>
<dbReference type="PANTHER" id="PTHR48071">
    <property type="entry name" value="SRCR DOMAIN-CONTAINING PROTEIN"/>
    <property type="match status" value="1"/>
</dbReference>
<evidence type="ECO:0000256" key="8">
    <source>
        <dbReference type="ARBA" id="ARBA00023180"/>
    </source>
</evidence>
<evidence type="ECO:0000256" key="4">
    <source>
        <dbReference type="ARBA" id="ARBA00022737"/>
    </source>
</evidence>
<comment type="caution">
    <text evidence="12">The sequence shown here is derived from an EMBL/GenBank/DDBJ whole genome shotgun (WGS) entry which is preliminary data.</text>
</comment>
<feature type="domain" description="SRCR" evidence="11">
    <location>
        <begin position="195"/>
        <end position="296"/>
    </location>
</feature>
<dbReference type="InterPro" id="IPR036772">
    <property type="entry name" value="SRCR-like_dom_sf"/>
</dbReference>
<keyword evidence="8" id="KW-0325">Glycoprotein</keyword>
<dbReference type="AlphaFoldDB" id="A0A9D4EAN7"/>